<feature type="region of interest" description="Disordered" evidence="1">
    <location>
        <begin position="62"/>
        <end position="83"/>
    </location>
</feature>
<evidence type="ECO:0000313" key="3">
    <source>
        <dbReference type="Proteomes" id="UP000256900"/>
    </source>
</evidence>
<evidence type="ECO:0000313" key="2">
    <source>
        <dbReference type="EMBL" id="REF84652.1"/>
    </source>
</evidence>
<protein>
    <submittedName>
        <fullName evidence="2">Uncharacterized protein</fullName>
    </submittedName>
</protein>
<sequence>MAKLSREERLQIMLTVEELRALDDWRFGKRMPSRAAAVRELLRRGLAAEGFDLAEQSARSQDFGMIADETKPNGRKSSQGDAG</sequence>
<keyword evidence="3" id="KW-1185">Reference proteome</keyword>
<gene>
    <name evidence="2" type="ORF">DES32_2762</name>
</gene>
<comment type="caution">
    <text evidence="2">The sequence shown here is derived from an EMBL/GenBank/DDBJ whole genome shotgun (WGS) entry which is preliminary data.</text>
</comment>
<dbReference type="OrthoDB" id="7745180at2"/>
<reference evidence="2 3" key="1">
    <citation type="submission" date="2018-08" db="EMBL/GenBank/DDBJ databases">
        <title>Genomic Encyclopedia of Type Strains, Phase IV (KMG-IV): sequencing the most valuable type-strain genomes for metagenomic binning, comparative biology and taxonomic classification.</title>
        <authorList>
            <person name="Goeker M."/>
        </authorList>
    </citation>
    <scope>NUCLEOTIDE SEQUENCE [LARGE SCALE GENOMIC DNA]</scope>
    <source>
        <strain evidence="2 3">BW863</strain>
    </source>
</reference>
<evidence type="ECO:0000256" key="1">
    <source>
        <dbReference type="SAM" id="MobiDB-lite"/>
    </source>
</evidence>
<proteinExistence type="predicted"/>
<organism evidence="2 3">
    <name type="scientific">Methylovirgula ligni</name>
    <dbReference type="NCBI Taxonomy" id="569860"/>
    <lineage>
        <taxon>Bacteria</taxon>
        <taxon>Pseudomonadati</taxon>
        <taxon>Pseudomonadota</taxon>
        <taxon>Alphaproteobacteria</taxon>
        <taxon>Hyphomicrobiales</taxon>
        <taxon>Beijerinckiaceae</taxon>
        <taxon>Methylovirgula</taxon>
    </lineage>
</organism>
<name>A0A3D9YUQ4_9HYPH</name>
<accession>A0A3D9YUQ4</accession>
<dbReference type="AlphaFoldDB" id="A0A3D9YUQ4"/>
<dbReference type="EMBL" id="QUMO01000004">
    <property type="protein sequence ID" value="REF84652.1"/>
    <property type="molecule type" value="Genomic_DNA"/>
</dbReference>
<dbReference type="RefSeq" id="WP_115837275.1">
    <property type="nucleotide sequence ID" value="NZ_CP025086.1"/>
</dbReference>
<dbReference type="Proteomes" id="UP000256900">
    <property type="component" value="Unassembled WGS sequence"/>
</dbReference>